<dbReference type="GO" id="GO:0072659">
    <property type="term" value="P:protein localization to plasma membrane"/>
    <property type="evidence" value="ECO:0007669"/>
    <property type="project" value="TreeGrafter"/>
</dbReference>
<dbReference type="Proteomes" id="UP001381693">
    <property type="component" value="Unassembled WGS sequence"/>
</dbReference>
<reference evidence="6 7" key="1">
    <citation type="submission" date="2023-11" db="EMBL/GenBank/DDBJ databases">
        <title>Halocaridina rubra genome assembly.</title>
        <authorList>
            <person name="Smith C."/>
        </authorList>
    </citation>
    <scope>NUCLEOTIDE SEQUENCE [LARGE SCALE GENOMIC DNA]</scope>
    <source>
        <strain evidence="6">EP-1</strain>
        <tissue evidence="6">Whole</tissue>
    </source>
</reference>
<keyword evidence="3 5" id="KW-1133">Transmembrane helix</keyword>
<evidence type="ECO:0000256" key="1">
    <source>
        <dbReference type="ARBA" id="ARBA00004141"/>
    </source>
</evidence>
<name>A0AAN9A6E8_HALRR</name>
<dbReference type="GO" id="GO:0016020">
    <property type="term" value="C:membrane"/>
    <property type="evidence" value="ECO:0007669"/>
    <property type="project" value="UniProtKB-SubCell"/>
</dbReference>
<dbReference type="GO" id="GO:0006506">
    <property type="term" value="P:GPI anchor biosynthetic process"/>
    <property type="evidence" value="ECO:0007669"/>
    <property type="project" value="InterPro"/>
</dbReference>
<feature type="transmembrane region" description="Helical" evidence="5">
    <location>
        <begin position="78"/>
        <end position="95"/>
    </location>
</feature>
<dbReference type="PANTHER" id="PTHR20661:SF0">
    <property type="entry name" value="PHOSPHATIDYLINOSITOL-GLYCAN BIOSYNTHESIS CLASS W PROTEIN"/>
    <property type="match status" value="1"/>
</dbReference>
<evidence type="ECO:0000256" key="2">
    <source>
        <dbReference type="ARBA" id="ARBA00022692"/>
    </source>
</evidence>
<feature type="transmembrane region" description="Helical" evidence="5">
    <location>
        <begin position="51"/>
        <end position="72"/>
    </location>
</feature>
<dbReference type="AlphaFoldDB" id="A0AAN9A6E8"/>
<protein>
    <submittedName>
        <fullName evidence="6">Uncharacterized protein</fullName>
    </submittedName>
</protein>
<evidence type="ECO:0000256" key="5">
    <source>
        <dbReference type="SAM" id="Phobius"/>
    </source>
</evidence>
<dbReference type="GO" id="GO:0032216">
    <property type="term" value="F:glucosaminyl-phosphatidylinositol O-acyltransferase activity"/>
    <property type="evidence" value="ECO:0007669"/>
    <property type="project" value="TreeGrafter"/>
</dbReference>
<organism evidence="6 7">
    <name type="scientific">Halocaridina rubra</name>
    <name type="common">Hawaiian red shrimp</name>
    <dbReference type="NCBI Taxonomy" id="373956"/>
    <lineage>
        <taxon>Eukaryota</taxon>
        <taxon>Metazoa</taxon>
        <taxon>Ecdysozoa</taxon>
        <taxon>Arthropoda</taxon>
        <taxon>Crustacea</taxon>
        <taxon>Multicrustacea</taxon>
        <taxon>Malacostraca</taxon>
        <taxon>Eumalacostraca</taxon>
        <taxon>Eucarida</taxon>
        <taxon>Decapoda</taxon>
        <taxon>Pleocyemata</taxon>
        <taxon>Caridea</taxon>
        <taxon>Atyoidea</taxon>
        <taxon>Atyidae</taxon>
        <taxon>Halocaridina</taxon>
    </lineage>
</organism>
<dbReference type="PANTHER" id="PTHR20661">
    <property type="entry name" value="PHOSPHATIDYLINOSITOL-GLYCAN BIOSYNTHESIS CLASS W PROTEIN"/>
    <property type="match status" value="1"/>
</dbReference>
<gene>
    <name evidence="6" type="ORF">SK128_007388</name>
</gene>
<comment type="caution">
    <text evidence="6">The sequence shown here is derived from an EMBL/GenBank/DDBJ whole genome shotgun (WGS) entry which is preliminary data.</text>
</comment>
<keyword evidence="2 5" id="KW-0812">Transmembrane</keyword>
<dbReference type="EMBL" id="JAXCGZ010011857">
    <property type="protein sequence ID" value="KAK7074035.1"/>
    <property type="molecule type" value="Genomic_DNA"/>
</dbReference>
<proteinExistence type="predicted"/>
<dbReference type="Pfam" id="PF06423">
    <property type="entry name" value="GWT1"/>
    <property type="match status" value="1"/>
</dbReference>
<keyword evidence="4 5" id="KW-0472">Membrane</keyword>
<evidence type="ECO:0000256" key="3">
    <source>
        <dbReference type="ARBA" id="ARBA00022989"/>
    </source>
</evidence>
<feature type="transmembrane region" description="Helical" evidence="5">
    <location>
        <begin position="26"/>
        <end position="44"/>
    </location>
</feature>
<accession>A0AAN9A6E8</accession>
<evidence type="ECO:0000313" key="7">
    <source>
        <dbReference type="Proteomes" id="UP001381693"/>
    </source>
</evidence>
<evidence type="ECO:0000313" key="6">
    <source>
        <dbReference type="EMBL" id="KAK7074035.1"/>
    </source>
</evidence>
<evidence type="ECO:0000256" key="4">
    <source>
        <dbReference type="ARBA" id="ARBA00023136"/>
    </source>
</evidence>
<dbReference type="GO" id="GO:0005783">
    <property type="term" value="C:endoplasmic reticulum"/>
    <property type="evidence" value="ECO:0007669"/>
    <property type="project" value="TreeGrafter"/>
</dbReference>
<sequence length="137" mass="14588">MSTAEDIKEAHEAFVSGYSGSSAPDVILAIYPAIPGSVAACIIGQGRSGKIWLLIEGILIALPLILSFTYLANYTLEISGGMAMVAVLAVSFIPKTRNHSDVNCEKRLGLLTSQRALLSLVTAIAILAVDFHSFPRR</sequence>
<feature type="transmembrane region" description="Helical" evidence="5">
    <location>
        <begin position="116"/>
        <end position="134"/>
    </location>
</feature>
<dbReference type="InterPro" id="IPR009447">
    <property type="entry name" value="PIGW/GWT1"/>
</dbReference>
<comment type="subcellular location">
    <subcellularLocation>
        <location evidence="1">Membrane</location>
        <topology evidence="1">Multi-pass membrane protein</topology>
    </subcellularLocation>
</comment>
<keyword evidence="7" id="KW-1185">Reference proteome</keyword>